<dbReference type="GO" id="GO:0006412">
    <property type="term" value="P:translation"/>
    <property type="evidence" value="ECO:0007669"/>
    <property type="project" value="TreeGrafter"/>
</dbReference>
<dbReference type="PROSITE" id="PS50126">
    <property type="entry name" value="S1"/>
    <property type="match status" value="2"/>
</dbReference>
<dbReference type="RefSeq" id="WP_210872186.1">
    <property type="nucleotide sequence ID" value="NZ_JAGPNL010000003.1"/>
</dbReference>
<dbReference type="PANTHER" id="PTHR10724">
    <property type="entry name" value="30S RIBOSOMAL PROTEIN S1"/>
    <property type="match status" value="1"/>
</dbReference>
<evidence type="ECO:0000256" key="3">
    <source>
        <dbReference type="ARBA" id="ARBA00023274"/>
    </source>
</evidence>
<dbReference type="InterPro" id="IPR012340">
    <property type="entry name" value="NA-bd_OB-fold"/>
</dbReference>
<dbReference type="GO" id="GO:0003729">
    <property type="term" value="F:mRNA binding"/>
    <property type="evidence" value="ECO:0007669"/>
    <property type="project" value="TreeGrafter"/>
</dbReference>
<dbReference type="PANTHER" id="PTHR10724:SF7">
    <property type="entry name" value="SMALL RIBOSOMAL SUBUNIT PROTEIN BS1C"/>
    <property type="match status" value="1"/>
</dbReference>
<evidence type="ECO:0000256" key="2">
    <source>
        <dbReference type="ARBA" id="ARBA00022980"/>
    </source>
</evidence>
<proteinExistence type="inferred from homology"/>
<evidence type="ECO:0000256" key="1">
    <source>
        <dbReference type="ARBA" id="ARBA00006767"/>
    </source>
</evidence>
<evidence type="ECO:0000259" key="4">
    <source>
        <dbReference type="PROSITE" id="PS50126"/>
    </source>
</evidence>
<dbReference type="InterPro" id="IPR003029">
    <property type="entry name" value="S1_domain"/>
</dbReference>
<accession>A0A940XMS7</accession>
<feature type="domain" description="S1 motif" evidence="4">
    <location>
        <begin position="197"/>
        <end position="266"/>
    </location>
</feature>
<dbReference type="InterPro" id="IPR050437">
    <property type="entry name" value="Ribos_protein_bS1-like"/>
</dbReference>
<keyword evidence="2" id="KW-0689">Ribosomal protein</keyword>
<dbReference type="GO" id="GO:0003735">
    <property type="term" value="F:structural constituent of ribosome"/>
    <property type="evidence" value="ECO:0007669"/>
    <property type="project" value="TreeGrafter"/>
</dbReference>
<dbReference type="Proteomes" id="UP000677875">
    <property type="component" value="Unassembled WGS sequence"/>
</dbReference>
<dbReference type="Gene3D" id="2.40.50.140">
    <property type="entry name" value="Nucleic acid-binding proteins"/>
    <property type="match status" value="2"/>
</dbReference>
<dbReference type="GO" id="GO:0022627">
    <property type="term" value="C:cytosolic small ribosomal subunit"/>
    <property type="evidence" value="ECO:0007669"/>
    <property type="project" value="TreeGrafter"/>
</dbReference>
<feature type="domain" description="S1 motif" evidence="4">
    <location>
        <begin position="109"/>
        <end position="182"/>
    </location>
</feature>
<dbReference type="SUPFAM" id="SSF50249">
    <property type="entry name" value="Nucleic acid-binding proteins"/>
    <property type="match status" value="3"/>
</dbReference>
<name>A0A940XMS7_9ACTN</name>
<reference evidence="5" key="1">
    <citation type="submission" date="2021-04" db="EMBL/GenBank/DDBJ databases">
        <title>Genome seq and assembly of Streptomyces sp. RG38.</title>
        <authorList>
            <person name="Chhetri G."/>
        </authorList>
    </citation>
    <scope>NUCLEOTIDE SEQUENCE</scope>
    <source>
        <strain evidence="5">RG38</strain>
    </source>
</reference>
<dbReference type="SMART" id="SM00316">
    <property type="entry name" value="S1"/>
    <property type="match status" value="3"/>
</dbReference>
<evidence type="ECO:0000313" key="5">
    <source>
        <dbReference type="EMBL" id="MBQ0827645.1"/>
    </source>
</evidence>
<protein>
    <submittedName>
        <fullName evidence="5">S1 RNA-binding domain-containing protein</fullName>
    </submittedName>
</protein>
<keyword evidence="6" id="KW-1185">Reference proteome</keyword>
<sequence>MSEPGSDPRLQPLLDTLRPGPVRRVTVTGFDGSDVLVALKASSERNNEAGRISREEASMRRIDHPSEVFEIGQELDAEEIGRCRGELHLSARACENPELRTFLLALQPGKIVSGTVSEVHNFGVFVHLDGEPDGLRTGFIRVSELTWSWISHPSEAVEAGQRITAEVLIAETRQGQVAISMKALQKNPLIEFSDQSGQVLRGTVTKIVPFGVFVRLAPDVEGLLHLSEMTSRPAVTPDQLVREGDQITVRVAEVDVQRHRVSLCAPTGQANGDSQ</sequence>
<dbReference type="Pfam" id="PF00575">
    <property type="entry name" value="S1"/>
    <property type="match status" value="2"/>
</dbReference>
<organism evidence="5 6">
    <name type="scientific">Streptomyces tagetis</name>
    <dbReference type="NCBI Taxonomy" id="2820809"/>
    <lineage>
        <taxon>Bacteria</taxon>
        <taxon>Bacillati</taxon>
        <taxon>Actinomycetota</taxon>
        <taxon>Actinomycetes</taxon>
        <taxon>Kitasatosporales</taxon>
        <taxon>Streptomycetaceae</taxon>
        <taxon>Streptomyces</taxon>
    </lineage>
</organism>
<gene>
    <name evidence="5" type="ORF">J5Y05_14165</name>
</gene>
<dbReference type="EMBL" id="JAGPNL010000003">
    <property type="protein sequence ID" value="MBQ0827645.1"/>
    <property type="molecule type" value="Genomic_DNA"/>
</dbReference>
<keyword evidence="3" id="KW-0687">Ribonucleoprotein</keyword>
<comment type="similarity">
    <text evidence="1">Belongs to the bacterial ribosomal protein bS1 family.</text>
</comment>
<comment type="caution">
    <text evidence="5">The sequence shown here is derived from an EMBL/GenBank/DDBJ whole genome shotgun (WGS) entry which is preliminary data.</text>
</comment>
<dbReference type="AlphaFoldDB" id="A0A940XMS7"/>
<evidence type="ECO:0000313" key="6">
    <source>
        <dbReference type="Proteomes" id="UP000677875"/>
    </source>
</evidence>